<organism evidence="4 5">
    <name type="scientific">Bradyrhizobium elkanii</name>
    <dbReference type="NCBI Taxonomy" id="29448"/>
    <lineage>
        <taxon>Bacteria</taxon>
        <taxon>Pseudomonadati</taxon>
        <taxon>Pseudomonadota</taxon>
        <taxon>Alphaproteobacteria</taxon>
        <taxon>Hyphomicrobiales</taxon>
        <taxon>Nitrobacteraceae</taxon>
        <taxon>Bradyrhizobium</taxon>
    </lineage>
</organism>
<dbReference type="InterPro" id="IPR051209">
    <property type="entry name" value="FAD-bind_Monooxygenase_sf"/>
</dbReference>
<reference evidence="4 5" key="1">
    <citation type="submission" date="2019-05" db="EMBL/GenBank/DDBJ databases">
        <title>Draft Genome of Bradyrhizobium elkanii strain SEMIA 938, Used in Commercial Inoculants for Lupinus spp. in Brazil.</title>
        <authorList>
            <person name="Hungria M."/>
            <person name="Delamuta J.R.M."/>
            <person name="Ribeiro R.A."/>
            <person name="Nogueira M.A."/>
        </authorList>
    </citation>
    <scope>NUCLEOTIDE SEQUENCE [LARGE SCALE GENOMIC DNA]</scope>
    <source>
        <strain evidence="4 5">Semia 938</strain>
    </source>
</reference>
<dbReference type="GO" id="GO:0004499">
    <property type="term" value="F:N,N-dimethylaniline monooxygenase activity"/>
    <property type="evidence" value="ECO:0007669"/>
    <property type="project" value="InterPro"/>
</dbReference>
<evidence type="ECO:0000256" key="3">
    <source>
        <dbReference type="ARBA" id="ARBA00023002"/>
    </source>
</evidence>
<dbReference type="Proteomes" id="UP000305095">
    <property type="component" value="Unassembled WGS sequence"/>
</dbReference>
<dbReference type="PANTHER" id="PTHR42877">
    <property type="entry name" value="L-ORNITHINE N(5)-MONOOXYGENASE-RELATED"/>
    <property type="match status" value="1"/>
</dbReference>
<keyword evidence="2" id="KW-0274">FAD</keyword>
<gene>
    <name evidence="4" type="ORF">FDV58_06915</name>
</gene>
<evidence type="ECO:0000256" key="2">
    <source>
        <dbReference type="ARBA" id="ARBA00022827"/>
    </source>
</evidence>
<comment type="caution">
    <text evidence="4">The sequence shown here is derived from an EMBL/GenBank/DDBJ whole genome shotgun (WGS) entry which is preliminary data.</text>
</comment>
<protein>
    <submittedName>
        <fullName evidence="4">NAD(P)/FAD-dependent oxidoreductase</fullName>
    </submittedName>
</protein>
<keyword evidence="3" id="KW-0560">Oxidoreductase</keyword>
<dbReference type="GO" id="GO:0050660">
    <property type="term" value="F:flavin adenine dinucleotide binding"/>
    <property type="evidence" value="ECO:0007669"/>
    <property type="project" value="InterPro"/>
</dbReference>
<dbReference type="InterPro" id="IPR020946">
    <property type="entry name" value="Flavin_mOase-like"/>
</dbReference>
<keyword evidence="1" id="KW-0285">Flavoprotein</keyword>
<evidence type="ECO:0000256" key="1">
    <source>
        <dbReference type="ARBA" id="ARBA00022630"/>
    </source>
</evidence>
<dbReference type="SUPFAM" id="SSF51905">
    <property type="entry name" value="FAD/NAD(P)-binding domain"/>
    <property type="match status" value="3"/>
</dbReference>
<accession>A0A4V6CYU2</accession>
<dbReference type="RefSeq" id="WP_137477475.1">
    <property type="nucleotide sequence ID" value="NZ_SZZP01000004.1"/>
</dbReference>
<evidence type="ECO:0000313" key="4">
    <source>
        <dbReference type="EMBL" id="TKV82225.1"/>
    </source>
</evidence>
<dbReference type="EMBL" id="SZZP01000004">
    <property type="protein sequence ID" value="TKV82225.1"/>
    <property type="molecule type" value="Genomic_DNA"/>
</dbReference>
<dbReference type="InterPro" id="IPR036188">
    <property type="entry name" value="FAD/NAD-bd_sf"/>
</dbReference>
<dbReference type="GO" id="GO:0050661">
    <property type="term" value="F:NADP binding"/>
    <property type="evidence" value="ECO:0007669"/>
    <property type="project" value="InterPro"/>
</dbReference>
<sequence length="488" mass="54087">MTSASNASFKVAIVGAGASGIATAVYLQRAGIAFTVFERAGDVGGTWRDNTYPGLSCDIPSHLYRYSFAPNSEWSREYSPAAEIHAYFRGVAEKLGIIDKVRLSSEVTRAEFVGEGRWRITTTQGDEGLFNAVIAATGVLHKPVLPDIDGRDSFAGASFHSSRWNHDITLGGKRVGIIGTGSTATQILPAIVDEVKSVSLFQRTPQWIINVPNNEFSEEKKTAFRKEPQKMADLYDHLNNLFNQRFAASLVGENDDGLAEMARACRQNLEDNVRDPELRRRLTPSYQAGCKRLIVSDKFYPAIQRPNAHLIDTGIMRIDPTGVRTSDGLMHELDVIVYATGFDPFAFFRPAVILGRNGVSLNERWKDSCQAHRSVAVPGFPNLFFIGGPNSPIGNFSFLRTAEVQIGYVTKLVKLLAEGAHREVEPTEEATHAFNAEVEQAIKHTVWVTGGCTSWYFDKQGKVVSWPWSYGRFEADLKQPRMEEFKAA</sequence>
<dbReference type="PANTHER" id="PTHR42877:SF4">
    <property type="entry name" value="FAD_NAD(P)-BINDING DOMAIN-CONTAINING PROTEIN-RELATED"/>
    <property type="match status" value="1"/>
</dbReference>
<evidence type="ECO:0000313" key="5">
    <source>
        <dbReference type="Proteomes" id="UP000305095"/>
    </source>
</evidence>
<dbReference type="AlphaFoldDB" id="A0A4V6CYU2"/>
<dbReference type="Pfam" id="PF00743">
    <property type="entry name" value="FMO-like"/>
    <property type="match status" value="1"/>
</dbReference>
<proteinExistence type="predicted"/>
<dbReference type="PRINTS" id="PR00469">
    <property type="entry name" value="PNDRDTASEII"/>
</dbReference>
<name>A0A4V6CYU2_BRAEL</name>
<dbReference type="Gene3D" id="3.50.50.60">
    <property type="entry name" value="FAD/NAD(P)-binding domain"/>
    <property type="match status" value="2"/>
</dbReference>